<sequence>MWSSITGTSQLYSAADEAANGGPFTSLRVVLDSQLNGKNSLQAQEWTVTR</sequence>
<organism evidence="1 4">
    <name type="scientific">Comamonas thiooxydans</name>
    <dbReference type="NCBI Taxonomy" id="363952"/>
    <lineage>
        <taxon>Bacteria</taxon>
        <taxon>Pseudomonadati</taxon>
        <taxon>Pseudomonadota</taxon>
        <taxon>Betaproteobacteria</taxon>
        <taxon>Burkholderiales</taxon>
        <taxon>Comamonadaceae</taxon>
        <taxon>Comamonas</taxon>
    </lineage>
</organism>
<proteinExistence type="predicted"/>
<keyword evidence="3" id="KW-1185">Reference proteome</keyword>
<evidence type="ECO:0000313" key="4">
    <source>
        <dbReference type="Proteomes" id="UP000029567"/>
    </source>
</evidence>
<evidence type="ECO:0000313" key="1">
    <source>
        <dbReference type="EMBL" id="KGH00395.1"/>
    </source>
</evidence>
<dbReference type="RefSeq" id="WP_156507025.1">
    <property type="nucleotide sequence ID" value="NZ_AWTM01000109.1"/>
</dbReference>
<reference evidence="3 4" key="1">
    <citation type="submission" date="2013-09" db="EMBL/GenBank/DDBJ databases">
        <title>High correlation between genotypes and phenotypes of environmental bacteria Comamonas testosteroni strains.</title>
        <authorList>
            <person name="Liu L."/>
            <person name="Zhu W."/>
            <person name="Xia X."/>
            <person name="Xu B."/>
            <person name="Luo M."/>
            <person name="Wang G."/>
        </authorList>
    </citation>
    <scope>NUCLEOTIDE SEQUENCE [LARGE SCALE GENOMIC DNA]</scope>
    <source>
        <strain evidence="2 3">DF2</strain>
        <strain evidence="1 4">JL14</strain>
    </source>
</reference>
<dbReference type="Proteomes" id="UP000029549">
    <property type="component" value="Unassembled WGS sequence"/>
</dbReference>
<name>A0A0E3BL13_9BURK</name>
<evidence type="ECO:0000313" key="2">
    <source>
        <dbReference type="EMBL" id="KGH04696.1"/>
    </source>
</evidence>
<dbReference type="EMBL" id="AWTP01000155">
    <property type="protein sequence ID" value="KGH04696.1"/>
    <property type="molecule type" value="Genomic_DNA"/>
</dbReference>
<dbReference type="EMBL" id="AWTN01000002">
    <property type="protein sequence ID" value="KGH00395.1"/>
    <property type="molecule type" value="Genomic_DNA"/>
</dbReference>
<accession>A0A0E3BL13</accession>
<evidence type="ECO:0000313" key="3">
    <source>
        <dbReference type="Proteomes" id="UP000029549"/>
    </source>
</evidence>
<protein>
    <submittedName>
        <fullName evidence="1">Uncharacterized protein</fullName>
    </submittedName>
</protein>
<dbReference type="AlphaFoldDB" id="A0A0E3BL13"/>
<dbReference type="Proteomes" id="UP000029567">
    <property type="component" value="Unassembled WGS sequence"/>
</dbReference>
<comment type="caution">
    <text evidence="1">The sequence shown here is derived from an EMBL/GenBank/DDBJ whole genome shotgun (WGS) entry which is preliminary data.</text>
</comment>
<gene>
    <name evidence="1" type="ORF">P245_03030</name>
    <name evidence="2" type="ORF">P608_23975</name>
</gene>